<protein>
    <submittedName>
        <fullName evidence="5">Class I SAM-dependent methyltransferase</fullName>
    </submittedName>
</protein>
<evidence type="ECO:0000313" key="6">
    <source>
        <dbReference type="Proteomes" id="UP000292452"/>
    </source>
</evidence>
<evidence type="ECO:0000256" key="2">
    <source>
        <dbReference type="ARBA" id="ARBA00022679"/>
    </source>
</evidence>
<accession>A0A4Q9HM48</accession>
<evidence type="ECO:0000256" key="1">
    <source>
        <dbReference type="ARBA" id="ARBA00022603"/>
    </source>
</evidence>
<evidence type="ECO:0000256" key="3">
    <source>
        <dbReference type="ARBA" id="ARBA00022691"/>
    </source>
</evidence>
<dbReference type="RefSeq" id="WP_131125683.1">
    <property type="nucleotide sequence ID" value="NZ_SIXH01000428.1"/>
</dbReference>
<organism evidence="5 6">
    <name type="scientific">Streptomyces kasugaensis</name>
    <dbReference type="NCBI Taxonomy" id="1946"/>
    <lineage>
        <taxon>Bacteria</taxon>
        <taxon>Bacillati</taxon>
        <taxon>Actinomycetota</taxon>
        <taxon>Actinomycetes</taxon>
        <taxon>Kitasatosporales</taxon>
        <taxon>Streptomycetaceae</taxon>
        <taxon>Streptomyces</taxon>
    </lineage>
</organism>
<dbReference type="EMBL" id="SIXH01000428">
    <property type="protein sequence ID" value="TBO55862.1"/>
    <property type="molecule type" value="Genomic_DNA"/>
</dbReference>
<feature type="region of interest" description="Disordered" evidence="4">
    <location>
        <begin position="95"/>
        <end position="125"/>
    </location>
</feature>
<dbReference type="InterPro" id="IPR029063">
    <property type="entry name" value="SAM-dependent_MTases_sf"/>
</dbReference>
<dbReference type="PANTHER" id="PTHR43464">
    <property type="entry name" value="METHYLTRANSFERASE"/>
    <property type="match status" value="1"/>
</dbReference>
<dbReference type="GO" id="GO:0008168">
    <property type="term" value="F:methyltransferase activity"/>
    <property type="evidence" value="ECO:0007669"/>
    <property type="project" value="UniProtKB-KW"/>
</dbReference>
<keyword evidence="6" id="KW-1185">Reference proteome</keyword>
<dbReference type="Gene3D" id="3.40.50.150">
    <property type="entry name" value="Vaccinia Virus protein VP39"/>
    <property type="match status" value="1"/>
</dbReference>
<keyword evidence="1 5" id="KW-0489">Methyltransferase</keyword>
<reference evidence="5 6" key="1">
    <citation type="submission" date="2019-02" db="EMBL/GenBank/DDBJ databases">
        <title>Draft Genome Sequence of Streptomyces sp. AM-2504, identified by 16S rRNA comparative analysis as a Streptomyces Kasugaensis strain.</title>
        <authorList>
            <person name="Napolioni V."/>
            <person name="Giuliodori A.M."/>
            <person name="Spurio R."/>
            <person name="Fabbretti A."/>
        </authorList>
    </citation>
    <scope>NUCLEOTIDE SEQUENCE [LARGE SCALE GENOMIC DNA]</scope>
    <source>
        <strain evidence="5 6">AM-2504</strain>
    </source>
</reference>
<evidence type="ECO:0000313" key="5">
    <source>
        <dbReference type="EMBL" id="TBO55862.1"/>
    </source>
</evidence>
<dbReference type="PANTHER" id="PTHR43464:SF19">
    <property type="entry name" value="UBIQUINONE BIOSYNTHESIS O-METHYLTRANSFERASE, MITOCHONDRIAL"/>
    <property type="match status" value="1"/>
</dbReference>
<sequence>MSRRTPQQDSYWNHNVHYHRLVLDAVPDGCGRALDIGCGDGLLVRKLAGRAREVTGVDRSADMIRVAREHGGRSPNIAFLRADLMTPDGGAVRGATGIRDAATSPPAGPGTGSGSGHDTGIDIDPESGTDLGIGTGYDFISAVAVLHHLDFASALDRMTGLLAPGGRLVLIGLANNRTPLDWLISAAGVPAARILARRHGGKTDPPGMPVQDPGMTWHQVRRVARERLPGCRFRRHLLWRYSVVWEKPQGGPVDSATENRINRRTRNRIACRITGTEQ</sequence>
<name>A0A4Q9HM48_STRKA</name>
<dbReference type="GO" id="GO:0032259">
    <property type="term" value="P:methylation"/>
    <property type="evidence" value="ECO:0007669"/>
    <property type="project" value="UniProtKB-KW"/>
</dbReference>
<comment type="caution">
    <text evidence="5">The sequence shown here is derived from an EMBL/GenBank/DDBJ whole genome shotgun (WGS) entry which is preliminary data.</text>
</comment>
<proteinExistence type="predicted"/>
<dbReference type="Pfam" id="PF13489">
    <property type="entry name" value="Methyltransf_23"/>
    <property type="match status" value="1"/>
</dbReference>
<dbReference type="CDD" id="cd02440">
    <property type="entry name" value="AdoMet_MTases"/>
    <property type="match status" value="1"/>
</dbReference>
<keyword evidence="2 5" id="KW-0808">Transferase</keyword>
<dbReference type="SUPFAM" id="SSF53335">
    <property type="entry name" value="S-adenosyl-L-methionine-dependent methyltransferases"/>
    <property type="match status" value="1"/>
</dbReference>
<gene>
    <name evidence="5" type="ORF">EYS09_30945</name>
</gene>
<dbReference type="AlphaFoldDB" id="A0A4Q9HM48"/>
<keyword evidence="3" id="KW-0949">S-adenosyl-L-methionine</keyword>
<evidence type="ECO:0000256" key="4">
    <source>
        <dbReference type="SAM" id="MobiDB-lite"/>
    </source>
</evidence>
<dbReference type="Proteomes" id="UP000292452">
    <property type="component" value="Unassembled WGS sequence"/>
</dbReference>